<evidence type="ECO:0000256" key="1">
    <source>
        <dbReference type="SAM" id="MobiDB-lite"/>
    </source>
</evidence>
<gene>
    <name evidence="2" type="ORF">J6595_20155</name>
</gene>
<evidence type="ECO:0000313" key="3">
    <source>
        <dbReference type="Proteomes" id="UP000678276"/>
    </source>
</evidence>
<sequence>MSDPTGTTHANDVMSDDQTGRDPETLIRADRLREVRQAYEVIGRQIALLRTLDLEDTHPSVIFRPVLRRELTDDAG</sequence>
<proteinExistence type="predicted"/>
<feature type="compositionally biased region" description="Polar residues" evidence="1">
    <location>
        <begin position="1"/>
        <end position="10"/>
    </location>
</feature>
<keyword evidence="3" id="KW-1185">Reference proteome</keyword>
<evidence type="ECO:0000313" key="2">
    <source>
        <dbReference type="EMBL" id="MBP0617898.1"/>
    </source>
</evidence>
<comment type="caution">
    <text evidence="2">The sequence shown here is derived from an EMBL/GenBank/DDBJ whole genome shotgun (WGS) entry which is preliminary data.</text>
</comment>
<name>A0ABS4BME0_9HYPH</name>
<feature type="region of interest" description="Disordered" evidence="1">
    <location>
        <begin position="1"/>
        <end position="24"/>
    </location>
</feature>
<protein>
    <submittedName>
        <fullName evidence="2">Uncharacterized protein</fullName>
    </submittedName>
</protein>
<organism evidence="2 3">
    <name type="scientific">Jiella mangrovi</name>
    <dbReference type="NCBI Taxonomy" id="2821407"/>
    <lineage>
        <taxon>Bacteria</taxon>
        <taxon>Pseudomonadati</taxon>
        <taxon>Pseudomonadota</taxon>
        <taxon>Alphaproteobacteria</taxon>
        <taxon>Hyphomicrobiales</taxon>
        <taxon>Aurantimonadaceae</taxon>
        <taxon>Jiella</taxon>
    </lineage>
</organism>
<reference evidence="2 3" key="1">
    <citation type="submission" date="2021-04" db="EMBL/GenBank/DDBJ databases">
        <title>Whole genome sequence of Jiella sp. KSK16Y-1.</title>
        <authorList>
            <person name="Tuo L."/>
        </authorList>
    </citation>
    <scope>NUCLEOTIDE SEQUENCE [LARGE SCALE GENOMIC DNA]</scope>
    <source>
        <strain evidence="2 3">KSK16Y-1</strain>
    </source>
</reference>
<dbReference type="Proteomes" id="UP000678276">
    <property type="component" value="Unassembled WGS sequence"/>
</dbReference>
<dbReference type="EMBL" id="JAGJCF010000022">
    <property type="protein sequence ID" value="MBP0617898.1"/>
    <property type="molecule type" value="Genomic_DNA"/>
</dbReference>
<accession>A0ABS4BME0</accession>
<dbReference type="RefSeq" id="WP_209597124.1">
    <property type="nucleotide sequence ID" value="NZ_JAGJCF010000022.1"/>
</dbReference>